<dbReference type="PANTHER" id="PTHR12101:SF17">
    <property type="entry name" value="BLOOD VESSEL EPICARDIAL SUBSTANCE"/>
    <property type="match status" value="1"/>
</dbReference>
<dbReference type="PANTHER" id="PTHR12101">
    <property type="entry name" value="POPEYE DOMAIN CONTAINING PROTEIN"/>
    <property type="match status" value="1"/>
</dbReference>
<evidence type="ECO:0000256" key="6">
    <source>
        <dbReference type="ARBA" id="ARBA00022473"/>
    </source>
</evidence>
<dbReference type="AlphaFoldDB" id="A0AAV1JXV3"/>
<evidence type="ECO:0000259" key="16">
    <source>
        <dbReference type="Pfam" id="PF04831"/>
    </source>
</evidence>
<evidence type="ECO:0000256" key="9">
    <source>
        <dbReference type="ARBA" id="ARBA00022889"/>
    </source>
</evidence>
<evidence type="ECO:0000256" key="2">
    <source>
        <dbReference type="ARBA" id="ARBA00004141"/>
    </source>
</evidence>
<dbReference type="InterPro" id="IPR000595">
    <property type="entry name" value="cNMP-bd_dom"/>
</dbReference>
<dbReference type="CDD" id="cd00038">
    <property type="entry name" value="CAP_ED"/>
    <property type="match status" value="1"/>
</dbReference>
<feature type="region of interest" description="Disordered" evidence="14">
    <location>
        <begin position="404"/>
        <end position="445"/>
    </location>
</feature>
<keyword evidence="10" id="KW-0965">Cell junction</keyword>
<feature type="compositionally biased region" description="Basic residues" evidence="14">
    <location>
        <begin position="414"/>
        <end position="427"/>
    </location>
</feature>
<evidence type="ECO:0000256" key="10">
    <source>
        <dbReference type="ARBA" id="ARBA00022949"/>
    </source>
</evidence>
<keyword evidence="6" id="KW-0217">Developmental protein</keyword>
<keyword evidence="18" id="KW-1185">Reference proteome</keyword>
<keyword evidence="5" id="KW-0796">Tight junction</keyword>
<evidence type="ECO:0000256" key="5">
    <source>
        <dbReference type="ARBA" id="ARBA00022427"/>
    </source>
</evidence>
<dbReference type="GO" id="GO:0042391">
    <property type="term" value="P:regulation of membrane potential"/>
    <property type="evidence" value="ECO:0007669"/>
    <property type="project" value="TreeGrafter"/>
</dbReference>
<dbReference type="InterPro" id="IPR006916">
    <property type="entry name" value="POPDC1-3"/>
</dbReference>
<evidence type="ECO:0000256" key="7">
    <source>
        <dbReference type="ARBA" id="ARBA00022475"/>
    </source>
</evidence>
<dbReference type="Proteomes" id="UP001497472">
    <property type="component" value="Unassembled WGS sequence"/>
</dbReference>
<feature type="transmembrane region" description="Helical" evidence="15">
    <location>
        <begin position="153"/>
        <end position="173"/>
    </location>
</feature>
<keyword evidence="13" id="KW-0325">Glycoprotein</keyword>
<organism evidence="17 18">
    <name type="scientific">Leptosia nina</name>
    <dbReference type="NCBI Taxonomy" id="320188"/>
    <lineage>
        <taxon>Eukaryota</taxon>
        <taxon>Metazoa</taxon>
        <taxon>Ecdysozoa</taxon>
        <taxon>Arthropoda</taxon>
        <taxon>Hexapoda</taxon>
        <taxon>Insecta</taxon>
        <taxon>Pterygota</taxon>
        <taxon>Neoptera</taxon>
        <taxon>Endopterygota</taxon>
        <taxon>Lepidoptera</taxon>
        <taxon>Glossata</taxon>
        <taxon>Ditrysia</taxon>
        <taxon>Papilionoidea</taxon>
        <taxon>Pieridae</taxon>
        <taxon>Pierinae</taxon>
        <taxon>Leptosia</taxon>
    </lineage>
</organism>
<reference evidence="17 18" key="1">
    <citation type="submission" date="2023-11" db="EMBL/GenBank/DDBJ databases">
        <authorList>
            <person name="Okamura Y."/>
        </authorList>
    </citation>
    <scope>NUCLEOTIDE SEQUENCE [LARGE SCALE GENOMIC DNA]</scope>
</reference>
<evidence type="ECO:0000256" key="4">
    <source>
        <dbReference type="ARBA" id="ARBA00007146"/>
    </source>
</evidence>
<dbReference type="Gene3D" id="2.60.120.10">
    <property type="entry name" value="Jelly Rolls"/>
    <property type="match status" value="1"/>
</dbReference>
<comment type="subcellular location">
    <subcellularLocation>
        <location evidence="3">Cell junction</location>
        <location evidence="3">Tight junction</location>
    </subcellularLocation>
    <subcellularLocation>
        <location evidence="1">Lateral cell membrane</location>
    </subcellularLocation>
    <subcellularLocation>
        <location evidence="2">Membrane</location>
        <topology evidence="2">Multi-pass membrane protein</topology>
    </subcellularLocation>
</comment>
<evidence type="ECO:0000256" key="11">
    <source>
        <dbReference type="ARBA" id="ARBA00022989"/>
    </source>
</evidence>
<evidence type="ECO:0000256" key="13">
    <source>
        <dbReference type="ARBA" id="ARBA00023180"/>
    </source>
</evidence>
<evidence type="ECO:0000256" key="3">
    <source>
        <dbReference type="ARBA" id="ARBA00004435"/>
    </source>
</evidence>
<dbReference type="GO" id="GO:0007507">
    <property type="term" value="P:heart development"/>
    <property type="evidence" value="ECO:0007669"/>
    <property type="project" value="TreeGrafter"/>
</dbReference>
<feature type="compositionally biased region" description="Low complexity" evidence="14">
    <location>
        <begin position="37"/>
        <end position="52"/>
    </location>
</feature>
<protein>
    <recommendedName>
        <fullName evidence="16">POPDC1-3 domain-containing protein</fullName>
    </recommendedName>
</protein>
<name>A0AAV1JXV3_9NEOP</name>
<dbReference type="GO" id="GO:0007155">
    <property type="term" value="P:cell adhesion"/>
    <property type="evidence" value="ECO:0007669"/>
    <property type="project" value="UniProtKB-KW"/>
</dbReference>
<evidence type="ECO:0000256" key="8">
    <source>
        <dbReference type="ARBA" id="ARBA00022692"/>
    </source>
</evidence>
<keyword evidence="9" id="KW-0130">Cell adhesion</keyword>
<dbReference type="Pfam" id="PF04831">
    <property type="entry name" value="POPDC1-3"/>
    <property type="match status" value="1"/>
</dbReference>
<gene>
    <name evidence="17" type="ORF">LNINA_LOCUS12619</name>
</gene>
<comment type="similarity">
    <text evidence="4">Belongs to the popeye family.</text>
</comment>
<evidence type="ECO:0000256" key="1">
    <source>
        <dbReference type="ARBA" id="ARBA00004124"/>
    </source>
</evidence>
<dbReference type="GO" id="GO:0051146">
    <property type="term" value="P:striated muscle cell differentiation"/>
    <property type="evidence" value="ECO:0007669"/>
    <property type="project" value="TreeGrafter"/>
</dbReference>
<accession>A0AAV1JXV3</accession>
<dbReference type="GO" id="GO:0042383">
    <property type="term" value="C:sarcolemma"/>
    <property type="evidence" value="ECO:0007669"/>
    <property type="project" value="TreeGrafter"/>
</dbReference>
<evidence type="ECO:0000313" key="18">
    <source>
        <dbReference type="Proteomes" id="UP001497472"/>
    </source>
</evidence>
<dbReference type="SUPFAM" id="SSF51206">
    <property type="entry name" value="cAMP-binding domain-like"/>
    <property type="match status" value="1"/>
</dbReference>
<keyword evidence="7" id="KW-1003">Cell membrane</keyword>
<dbReference type="InterPro" id="IPR055272">
    <property type="entry name" value="POPDC1-3_dom"/>
</dbReference>
<evidence type="ECO:0000256" key="15">
    <source>
        <dbReference type="SAM" id="Phobius"/>
    </source>
</evidence>
<feature type="domain" description="POPDC1-3" evidence="16">
    <location>
        <begin position="101"/>
        <end position="325"/>
    </location>
</feature>
<keyword evidence="12 15" id="KW-0472">Membrane</keyword>
<proteinExistence type="inferred from homology"/>
<keyword evidence="11 15" id="KW-1133">Transmembrane helix</keyword>
<dbReference type="GO" id="GO:0005923">
    <property type="term" value="C:bicellular tight junction"/>
    <property type="evidence" value="ECO:0007669"/>
    <property type="project" value="UniProtKB-SubCell"/>
</dbReference>
<feature type="transmembrane region" description="Helical" evidence="15">
    <location>
        <begin position="127"/>
        <end position="146"/>
    </location>
</feature>
<dbReference type="GO" id="GO:0030552">
    <property type="term" value="F:cAMP binding"/>
    <property type="evidence" value="ECO:0007669"/>
    <property type="project" value="TreeGrafter"/>
</dbReference>
<dbReference type="InterPro" id="IPR018490">
    <property type="entry name" value="cNMP-bd_dom_sf"/>
</dbReference>
<evidence type="ECO:0000313" key="17">
    <source>
        <dbReference type="EMBL" id="CAK1553649.1"/>
    </source>
</evidence>
<dbReference type="GO" id="GO:0016328">
    <property type="term" value="C:lateral plasma membrane"/>
    <property type="evidence" value="ECO:0007669"/>
    <property type="project" value="UniProtKB-SubCell"/>
</dbReference>
<evidence type="ECO:0000256" key="12">
    <source>
        <dbReference type="ARBA" id="ARBA00023136"/>
    </source>
</evidence>
<sequence>MEVVILKARAQLNRLVSVRRPSREREARAGDGGASRGSGAARARSMAPAPSATASPWLNATLAFNLSRINSTFDTDYELLNGNTTDEHDNHWFCAKWTSAQQDLFQAANLCFAIAFLAPKSFKQSILVLRALAATGAVLMGMWAGAEVCAPDVLAWSLALVVVNSIHTVFLIIRFLPPALSLELTDLYLKLFKPLKISKKHFQELTREARVVRLEPGEAYAVEEVTPADERLSILLKGKMKVSCDETHLHYIQPYQFVDSPEWEANREQSDDVFQVTVIAEEVCTCLCWPRMRLERVLRHRPSLKVVLDCLIGKDITHKLYSVSEGLGLGASGDNDGPPGHLTRSASVDAVHEGARGRLRSLAWRSHTSTSKGNSYWQPVVARQFLRQSPFGRSVVPPPRLLTQASSASLQPPPRRRSPPRRTASFRRSREVKFAEVPSAGEPLV</sequence>
<dbReference type="InterPro" id="IPR014710">
    <property type="entry name" value="RmlC-like_jellyroll"/>
</dbReference>
<keyword evidence="8 15" id="KW-0812">Transmembrane</keyword>
<evidence type="ECO:0000256" key="14">
    <source>
        <dbReference type="SAM" id="MobiDB-lite"/>
    </source>
</evidence>
<dbReference type="EMBL" id="CAVLEF010000225">
    <property type="protein sequence ID" value="CAK1553649.1"/>
    <property type="molecule type" value="Genomic_DNA"/>
</dbReference>
<comment type="caution">
    <text evidence="17">The sequence shown here is derived from an EMBL/GenBank/DDBJ whole genome shotgun (WGS) entry which is preliminary data.</text>
</comment>
<feature type="region of interest" description="Disordered" evidence="14">
    <location>
        <begin position="19"/>
        <end position="52"/>
    </location>
</feature>